<dbReference type="GO" id="GO:0005783">
    <property type="term" value="C:endoplasmic reticulum"/>
    <property type="evidence" value="ECO:0007669"/>
    <property type="project" value="TreeGrafter"/>
</dbReference>
<dbReference type="InterPro" id="IPR006634">
    <property type="entry name" value="TLC-dom"/>
</dbReference>
<sequence>MKTRSIRIRIVALRSTIRRNEWGSLETSSEERRWACQQQRSAARHGSDYRERRETWTQRAGVRGKLTAPEVKILRTMPTFSKLTIAISVTSFVVFQLLFHVVSTWISSRLTSGFKRLDSKQKIEWNSRTVSTFHALVVGCFCLYILWFDDAVNADPVWGDPFLVKLNVAVTSGYLISDLLLIVYYWKAIGDKYFITHHLAALYAYYYVLGEGMLPYFGNFRLLAEFSTPFVNQRWFLEVLGYAKSSKSNIINGVLMTIAFFIVRISVMPVYYWRVYSTFGTEAFFSLGLAAQCAWIVSSISLDIMNIMWMIKMAKGCLRVLQLIGEQPTKTEENGKLD</sequence>
<protein>
    <recommendedName>
        <fullName evidence="7">TLC domain-containing protein</fullName>
    </recommendedName>
</protein>
<keyword evidence="9" id="KW-1185">Reference proteome</keyword>
<evidence type="ECO:0000256" key="6">
    <source>
        <dbReference type="SAM" id="Phobius"/>
    </source>
</evidence>
<feature type="transmembrane region" description="Helical" evidence="6">
    <location>
        <begin position="129"/>
        <end position="148"/>
    </location>
</feature>
<dbReference type="SMART" id="SM00724">
    <property type="entry name" value="TLC"/>
    <property type="match status" value="1"/>
</dbReference>
<dbReference type="PANTHER" id="PTHR13439:SF1">
    <property type="entry name" value="TLC DOMAIN-CONTAINING PROTEIN 4"/>
    <property type="match status" value="1"/>
</dbReference>
<dbReference type="EMBL" id="JANPWB010000007">
    <property type="protein sequence ID" value="KAJ1173370.1"/>
    <property type="molecule type" value="Genomic_DNA"/>
</dbReference>
<dbReference type="Pfam" id="PF03798">
    <property type="entry name" value="TRAM_LAG1_CLN8"/>
    <property type="match status" value="1"/>
</dbReference>
<evidence type="ECO:0000256" key="5">
    <source>
        <dbReference type="PROSITE-ProRule" id="PRU00205"/>
    </source>
</evidence>
<feature type="transmembrane region" description="Helical" evidence="6">
    <location>
        <begin position="85"/>
        <end position="108"/>
    </location>
</feature>
<comment type="subcellular location">
    <subcellularLocation>
        <location evidence="1">Membrane</location>
        <topology evidence="1">Multi-pass membrane protein</topology>
    </subcellularLocation>
</comment>
<evidence type="ECO:0000256" key="3">
    <source>
        <dbReference type="ARBA" id="ARBA00022989"/>
    </source>
</evidence>
<dbReference type="GO" id="GO:0016020">
    <property type="term" value="C:membrane"/>
    <property type="evidence" value="ECO:0007669"/>
    <property type="project" value="UniProtKB-SubCell"/>
</dbReference>
<dbReference type="GO" id="GO:0055088">
    <property type="term" value="P:lipid homeostasis"/>
    <property type="evidence" value="ECO:0007669"/>
    <property type="project" value="TreeGrafter"/>
</dbReference>
<accession>A0AAV7TAX9</accession>
<evidence type="ECO:0000259" key="7">
    <source>
        <dbReference type="PROSITE" id="PS50922"/>
    </source>
</evidence>
<dbReference type="InterPro" id="IPR050846">
    <property type="entry name" value="TLCD"/>
</dbReference>
<dbReference type="PROSITE" id="PS50922">
    <property type="entry name" value="TLC"/>
    <property type="match status" value="1"/>
</dbReference>
<reference evidence="8" key="1">
    <citation type="journal article" date="2022" name="bioRxiv">
        <title>Sequencing and chromosome-scale assembly of the giantPleurodeles waltlgenome.</title>
        <authorList>
            <person name="Brown T."/>
            <person name="Elewa A."/>
            <person name="Iarovenko S."/>
            <person name="Subramanian E."/>
            <person name="Araus A.J."/>
            <person name="Petzold A."/>
            <person name="Susuki M."/>
            <person name="Suzuki K.-i.T."/>
            <person name="Hayashi T."/>
            <person name="Toyoda A."/>
            <person name="Oliveira C."/>
            <person name="Osipova E."/>
            <person name="Leigh N.D."/>
            <person name="Simon A."/>
            <person name="Yun M.H."/>
        </authorList>
    </citation>
    <scope>NUCLEOTIDE SEQUENCE</scope>
    <source>
        <strain evidence="8">20211129_DDA</strain>
        <tissue evidence="8">Liver</tissue>
    </source>
</reference>
<feature type="transmembrane region" description="Helical" evidence="6">
    <location>
        <begin position="284"/>
        <end position="305"/>
    </location>
</feature>
<dbReference type="AlphaFoldDB" id="A0AAV7TAX9"/>
<dbReference type="PANTHER" id="PTHR13439">
    <property type="entry name" value="CT120 PROTEIN"/>
    <property type="match status" value="1"/>
</dbReference>
<evidence type="ECO:0000313" key="8">
    <source>
        <dbReference type="EMBL" id="KAJ1173370.1"/>
    </source>
</evidence>
<dbReference type="Proteomes" id="UP001066276">
    <property type="component" value="Chromosome 4_1"/>
</dbReference>
<organism evidence="8 9">
    <name type="scientific">Pleurodeles waltl</name>
    <name type="common">Iberian ribbed newt</name>
    <dbReference type="NCBI Taxonomy" id="8319"/>
    <lineage>
        <taxon>Eukaryota</taxon>
        <taxon>Metazoa</taxon>
        <taxon>Chordata</taxon>
        <taxon>Craniata</taxon>
        <taxon>Vertebrata</taxon>
        <taxon>Euteleostomi</taxon>
        <taxon>Amphibia</taxon>
        <taxon>Batrachia</taxon>
        <taxon>Caudata</taxon>
        <taxon>Salamandroidea</taxon>
        <taxon>Salamandridae</taxon>
        <taxon>Pleurodelinae</taxon>
        <taxon>Pleurodeles</taxon>
    </lineage>
</organism>
<comment type="caution">
    <text evidence="8">The sequence shown here is derived from an EMBL/GenBank/DDBJ whole genome shotgun (WGS) entry which is preliminary data.</text>
</comment>
<evidence type="ECO:0000256" key="2">
    <source>
        <dbReference type="ARBA" id="ARBA00022692"/>
    </source>
</evidence>
<feature type="transmembrane region" description="Helical" evidence="6">
    <location>
        <begin position="168"/>
        <end position="186"/>
    </location>
</feature>
<evidence type="ECO:0000313" key="9">
    <source>
        <dbReference type="Proteomes" id="UP001066276"/>
    </source>
</evidence>
<keyword evidence="4 5" id="KW-0472">Membrane</keyword>
<evidence type="ECO:0000256" key="4">
    <source>
        <dbReference type="ARBA" id="ARBA00023136"/>
    </source>
</evidence>
<name>A0AAV7TAX9_PLEWA</name>
<keyword evidence="2 5" id="KW-0812">Transmembrane</keyword>
<feature type="domain" description="TLC" evidence="7">
    <location>
        <begin position="120"/>
        <end position="322"/>
    </location>
</feature>
<keyword evidence="3 6" id="KW-1133">Transmembrane helix</keyword>
<feature type="transmembrane region" description="Helical" evidence="6">
    <location>
        <begin position="250"/>
        <end position="272"/>
    </location>
</feature>
<proteinExistence type="predicted"/>
<gene>
    <name evidence="8" type="ORF">NDU88_005206</name>
</gene>
<evidence type="ECO:0000256" key="1">
    <source>
        <dbReference type="ARBA" id="ARBA00004141"/>
    </source>
</evidence>